<dbReference type="AlphaFoldDB" id="A0A1G5L8L7"/>
<keyword evidence="1" id="KW-0812">Transmembrane</keyword>
<keyword evidence="3" id="KW-1185">Reference proteome</keyword>
<proteinExistence type="predicted"/>
<evidence type="ECO:0000256" key="1">
    <source>
        <dbReference type="SAM" id="Phobius"/>
    </source>
</evidence>
<keyword evidence="1" id="KW-0472">Membrane</keyword>
<evidence type="ECO:0000313" key="2">
    <source>
        <dbReference type="EMBL" id="SCZ08668.1"/>
    </source>
</evidence>
<reference evidence="3" key="1">
    <citation type="submission" date="2016-10" db="EMBL/GenBank/DDBJ databases">
        <authorList>
            <person name="Varghese N."/>
            <person name="Submissions S."/>
        </authorList>
    </citation>
    <scope>NUCLEOTIDE SEQUENCE [LARGE SCALE GENOMIC DNA]</scope>
    <source>
        <strain evidence="3">BL9</strain>
    </source>
</reference>
<feature type="transmembrane region" description="Helical" evidence="1">
    <location>
        <begin position="209"/>
        <end position="228"/>
    </location>
</feature>
<protein>
    <submittedName>
        <fullName evidence="2">ABC-2 family transporter protein</fullName>
    </submittedName>
</protein>
<keyword evidence="1" id="KW-1133">Transmembrane helix</keyword>
<name>A0A1G5L8L7_9BACL</name>
<sequence length="237" mass="26247">MTLLKLIRLEWRKHRFARNFVGAGIAIVSILLFMIMIGVTDFGAEDYALADYHGAFTLIDTFSRAVFIIFAGSLISKLIISEYRDKTMNVMFTYPIKRHKIIAAKLMLVFIFTFTMIMFTDILMGVLLLAANQYYGFITEPVESVALGQIVLKYTISSLSAAAMALIPLFFGMRKHSVTATMVASIFLVLVVCSGFSGSNGPTMSVNNIIVIPLTLGAIGLWIATLSMTRLETKDLN</sequence>
<dbReference type="Proteomes" id="UP000198538">
    <property type="component" value="Unassembled WGS sequence"/>
</dbReference>
<gene>
    <name evidence="2" type="ORF">SAMN05720606_1217</name>
</gene>
<feature type="transmembrane region" description="Helical" evidence="1">
    <location>
        <begin position="151"/>
        <end position="171"/>
    </location>
</feature>
<feature type="transmembrane region" description="Helical" evidence="1">
    <location>
        <begin position="101"/>
        <end position="131"/>
    </location>
</feature>
<accession>A0A1G5L8L7</accession>
<feature type="transmembrane region" description="Helical" evidence="1">
    <location>
        <begin position="62"/>
        <end position="80"/>
    </location>
</feature>
<dbReference type="Pfam" id="PF12730">
    <property type="entry name" value="ABC2_membrane_4"/>
    <property type="match status" value="1"/>
</dbReference>
<feature type="transmembrane region" description="Helical" evidence="1">
    <location>
        <begin position="178"/>
        <end position="197"/>
    </location>
</feature>
<dbReference type="EMBL" id="FMVM01000021">
    <property type="protein sequence ID" value="SCZ08668.1"/>
    <property type="molecule type" value="Genomic_DNA"/>
</dbReference>
<dbReference type="STRING" id="582692.SAMN05720606_1217"/>
<evidence type="ECO:0000313" key="3">
    <source>
        <dbReference type="Proteomes" id="UP000198538"/>
    </source>
</evidence>
<organism evidence="2 3">
    <name type="scientific">Paenibacillus polysaccharolyticus</name>
    <dbReference type="NCBI Taxonomy" id="582692"/>
    <lineage>
        <taxon>Bacteria</taxon>
        <taxon>Bacillati</taxon>
        <taxon>Bacillota</taxon>
        <taxon>Bacilli</taxon>
        <taxon>Bacillales</taxon>
        <taxon>Paenibacillaceae</taxon>
        <taxon>Paenibacillus</taxon>
    </lineage>
</organism>
<feature type="transmembrane region" description="Helical" evidence="1">
    <location>
        <begin position="20"/>
        <end position="42"/>
    </location>
</feature>